<protein>
    <recommendedName>
        <fullName evidence="4">Nuclear transport factor 2 family protein</fullName>
    </recommendedName>
</protein>
<gene>
    <name evidence="2" type="ORF">V3391_11005</name>
</gene>
<accession>A0ABU7WHV0</accession>
<evidence type="ECO:0000313" key="2">
    <source>
        <dbReference type="EMBL" id="MEF3082731.1"/>
    </source>
</evidence>
<feature type="chain" id="PRO_5047377573" description="Nuclear transport factor 2 family protein" evidence="1">
    <location>
        <begin position="21"/>
        <end position="103"/>
    </location>
</feature>
<keyword evidence="1" id="KW-0732">Signal</keyword>
<evidence type="ECO:0000256" key="1">
    <source>
        <dbReference type="SAM" id="SignalP"/>
    </source>
</evidence>
<name>A0ABU7WHV0_9GAMM</name>
<dbReference type="RefSeq" id="WP_332078450.1">
    <property type="nucleotide sequence ID" value="NZ_JAZHBM010000002.1"/>
</dbReference>
<proteinExistence type="predicted"/>
<dbReference type="EMBL" id="JAZHBM010000002">
    <property type="protein sequence ID" value="MEF3082731.1"/>
    <property type="molecule type" value="Genomic_DNA"/>
</dbReference>
<feature type="signal peptide" evidence="1">
    <location>
        <begin position="1"/>
        <end position="20"/>
    </location>
</feature>
<evidence type="ECO:0000313" key="3">
    <source>
        <dbReference type="Proteomes" id="UP001358324"/>
    </source>
</evidence>
<keyword evidence="3" id="KW-1185">Reference proteome</keyword>
<sequence>MKKVLMLIAVSLALPGCAGAGPGKADVEAALIKHFEQASGGMRTTFQKLEVGTCRKAESAPGYACSVNGQAQIDVGGRLQKEALTATFVFDKVGDRWTVVSAH</sequence>
<reference evidence="2 3" key="1">
    <citation type="submission" date="2024-01" db="EMBL/GenBank/DDBJ databases">
        <title>Novel species of the genus Luteimonas isolated from rivers.</title>
        <authorList>
            <person name="Lu H."/>
        </authorList>
    </citation>
    <scope>NUCLEOTIDE SEQUENCE [LARGE SCALE GENOMIC DNA]</scope>
    <source>
        <strain evidence="2 3">SMYT11W</strain>
    </source>
</reference>
<evidence type="ECO:0008006" key="4">
    <source>
        <dbReference type="Google" id="ProtNLM"/>
    </source>
</evidence>
<dbReference type="Proteomes" id="UP001358324">
    <property type="component" value="Unassembled WGS sequence"/>
</dbReference>
<comment type="caution">
    <text evidence="2">The sequence shown here is derived from an EMBL/GenBank/DDBJ whole genome shotgun (WGS) entry which is preliminary data.</text>
</comment>
<organism evidence="2 3">
    <name type="scientific">Luteimonas flava</name>
    <dbReference type="NCBI Taxonomy" id="3115822"/>
    <lineage>
        <taxon>Bacteria</taxon>
        <taxon>Pseudomonadati</taxon>
        <taxon>Pseudomonadota</taxon>
        <taxon>Gammaproteobacteria</taxon>
        <taxon>Lysobacterales</taxon>
        <taxon>Lysobacteraceae</taxon>
        <taxon>Luteimonas</taxon>
    </lineage>
</organism>